<reference evidence="2 3" key="1">
    <citation type="submission" date="2012-06" db="EMBL/GenBank/DDBJ databases">
        <title>Complete genome sequence of Corynebacterium terpenotabidum Y-11 (=DSM 44721).</title>
        <authorList>
            <person name="Ruckert C."/>
            <person name="Albersmeier A."/>
            <person name="Al-Dilaimi A."/>
            <person name="Szczepanowski R."/>
            <person name="Kalinowski J."/>
        </authorList>
    </citation>
    <scope>NUCLEOTIDE SEQUENCE [LARGE SCALE GENOMIC DNA]</scope>
    <source>
        <strain evidence="2 3">Y-11</strain>
    </source>
</reference>
<dbReference type="KEGG" id="cter:A606_08875"/>
<evidence type="ECO:0000313" key="3">
    <source>
        <dbReference type="Proteomes" id="UP000014809"/>
    </source>
</evidence>
<feature type="transmembrane region" description="Helical" evidence="1">
    <location>
        <begin position="23"/>
        <end position="44"/>
    </location>
</feature>
<organism evidence="2 3">
    <name type="scientific">Corynebacterium terpenotabidum Y-11</name>
    <dbReference type="NCBI Taxonomy" id="1200352"/>
    <lineage>
        <taxon>Bacteria</taxon>
        <taxon>Bacillati</taxon>
        <taxon>Actinomycetota</taxon>
        <taxon>Actinomycetes</taxon>
        <taxon>Mycobacteriales</taxon>
        <taxon>Corynebacteriaceae</taxon>
        <taxon>Corynebacterium</taxon>
    </lineage>
</organism>
<feature type="transmembrane region" description="Helical" evidence="1">
    <location>
        <begin position="81"/>
        <end position="99"/>
    </location>
</feature>
<dbReference type="PATRIC" id="fig|1200352.3.peg.1805"/>
<keyword evidence="1" id="KW-0812">Transmembrane</keyword>
<dbReference type="EMBL" id="CP003696">
    <property type="protein sequence ID" value="AGP31416.1"/>
    <property type="molecule type" value="Genomic_DNA"/>
</dbReference>
<accession>S4XFT6</accession>
<keyword evidence="3" id="KW-1185">Reference proteome</keyword>
<dbReference type="RefSeq" id="WP_020441772.1">
    <property type="nucleotide sequence ID" value="NC_021663.1"/>
</dbReference>
<dbReference type="HOGENOM" id="CLU_115313_0_0_11"/>
<name>S4XFT6_9CORY</name>
<gene>
    <name evidence="2" type="ORF">A606_08875</name>
</gene>
<dbReference type="AlphaFoldDB" id="S4XFT6"/>
<proteinExistence type="predicted"/>
<keyword evidence="1" id="KW-0472">Membrane</keyword>
<evidence type="ECO:0000313" key="2">
    <source>
        <dbReference type="EMBL" id="AGP31416.1"/>
    </source>
</evidence>
<protein>
    <submittedName>
        <fullName evidence="2">Uncharacterized protein</fullName>
    </submittedName>
</protein>
<sequence>MPKIRFDRGEVILAELSPSRRSVLFPVLELILATGVVWLLIGLLDTYLVDAAVDAAGVAPDRLTDIPAVPGVDAAVTAALWVRRLLLVLWVIVAWRRCLRHLVFRQRSRMILTDRRLITASGQWRSRIAEIPLDQVVEVSQHRGTVSVWARGYRAPVRLTDVPYAAQFAAMLSERSVPRYDPRLPPGPRPVY</sequence>
<keyword evidence="1" id="KW-1133">Transmembrane helix</keyword>
<evidence type="ECO:0000256" key="1">
    <source>
        <dbReference type="SAM" id="Phobius"/>
    </source>
</evidence>
<dbReference type="OrthoDB" id="4413216at2"/>
<dbReference type="STRING" id="1200352.A606_08875"/>
<dbReference type="Proteomes" id="UP000014809">
    <property type="component" value="Chromosome"/>
</dbReference>